<feature type="chain" id="PRO_5039071249" evidence="2">
    <location>
        <begin position="21"/>
        <end position="231"/>
    </location>
</feature>
<dbReference type="InterPro" id="IPR036785">
    <property type="entry name" value="YkyA-like_sf"/>
</dbReference>
<dbReference type="InterPro" id="IPR019454">
    <property type="entry name" value="Lipoprot_YkyA-like"/>
</dbReference>
<organism evidence="3 4">
    <name type="scientific">Virgibacillus oceani</name>
    <dbReference type="NCBI Taxonomy" id="1479511"/>
    <lineage>
        <taxon>Bacteria</taxon>
        <taxon>Bacillati</taxon>
        <taxon>Bacillota</taxon>
        <taxon>Bacilli</taxon>
        <taxon>Bacillales</taxon>
        <taxon>Bacillaceae</taxon>
        <taxon>Virgibacillus</taxon>
    </lineage>
</organism>
<sequence>MIRKKAIVILAILCIILLSACTGASTKDEIYDHLEKAVTLEDAFEKQQDSIVELEKEEQQLYSQIIDLGMDEFDKIKQLSKQAIESIEKRTDKIKLEKESIDASKEEFQEIKELIADLEEDKVRKKANEMYDVMMNRYEAYEKLNNAYNNSLKLEKELYTMLQDKDMKQEKLTDHISNINESYQKVLDANDKFNASTTDYNALKKEFYDLAGIDVKYEADVPDSKGGKQGE</sequence>
<dbReference type="PROSITE" id="PS51257">
    <property type="entry name" value="PROKAR_LIPOPROTEIN"/>
    <property type="match status" value="1"/>
</dbReference>
<dbReference type="Proteomes" id="UP000622860">
    <property type="component" value="Unassembled WGS sequence"/>
</dbReference>
<proteinExistence type="predicted"/>
<keyword evidence="2" id="KW-0732">Signal</keyword>
<feature type="coiled-coil region" evidence="1">
    <location>
        <begin position="101"/>
        <end position="144"/>
    </location>
</feature>
<dbReference type="EMBL" id="BMFR01000003">
    <property type="protein sequence ID" value="GGG70190.1"/>
    <property type="molecule type" value="Genomic_DNA"/>
</dbReference>
<name>A0A917H7P1_9BACI</name>
<gene>
    <name evidence="3" type="ORF">GCM10011398_12830</name>
</gene>
<protein>
    <submittedName>
        <fullName evidence="3">Lipoprotein</fullName>
    </submittedName>
</protein>
<dbReference type="Gene3D" id="1.20.120.570">
    <property type="entry name" value="YkyA-like"/>
    <property type="match status" value="1"/>
</dbReference>
<evidence type="ECO:0000313" key="4">
    <source>
        <dbReference type="Proteomes" id="UP000622860"/>
    </source>
</evidence>
<keyword evidence="1" id="KW-0175">Coiled coil</keyword>
<keyword evidence="4" id="KW-1185">Reference proteome</keyword>
<dbReference type="RefSeq" id="WP_188454538.1">
    <property type="nucleotide sequence ID" value="NZ_BMFR01000003.1"/>
</dbReference>
<accession>A0A917H7P1</accession>
<evidence type="ECO:0000256" key="1">
    <source>
        <dbReference type="SAM" id="Coils"/>
    </source>
</evidence>
<feature type="coiled-coil region" evidence="1">
    <location>
        <begin position="37"/>
        <end position="64"/>
    </location>
</feature>
<evidence type="ECO:0000313" key="3">
    <source>
        <dbReference type="EMBL" id="GGG70190.1"/>
    </source>
</evidence>
<evidence type="ECO:0000256" key="2">
    <source>
        <dbReference type="SAM" id="SignalP"/>
    </source>
</evidence>
<feature type="signal peptide" evidence="2">
    <location>
        <begin position="1"/>
        <end position="20"/>
    </location>
</feature>
<reference evidence="3" key="2">
    <citation type="submission" date="2020-09" db="EMBL/GenBank/DDBJ databases">
        <authorList>
            <person name="Sun Q."/>
            <person name="Zhou Y."/>
        </authorList>
    </citation>
    <scope>NUCLEOTIDE SEQUENCE</scope>
    <source>
        <strain evidence="3">CGMCC 1.12754</strain>
    </source>
</reference>
<keyword evidence="3" id="KW-0449">Lipoprotein</keyword>
<comment type="caution">
    <text evidence="3">The sequence shown here is derived from an EMBL/GenBank/DDBJ whole genome shotgun (WGS) entry which is preliminary data.</text>
</comment>
<dbReference type="Pfam" id="PF10368">
    <property type="entry name" value="YkyA"/>
    <property type="match status" value="1"/>
</dbReference>
<dbReference type="AlphaFoldDB" id="A0A917H7P1"/>
<dbReference type="SUPFAM" id="SSF140423">
    <property type="entry name" value="MW0975(SA0943)-like"/>
    <property type="match status" value="1"/>
</dbReference>
<reference evidence="3" key="1">
    <citation type="journal article" date="2014" name="Int. J. Syst. Evol. Microbiol.">
        <title>Complete genome sequence of Corynebacterium casei LMG S-19264T (=DSM 44701T), isolated from a smear-ripened cheese.</title>
        <authorList>
            <consortium name="US DOE Joint Genome Institute (JGI-PGF)"/>
            <person name="Walter F."/>
            <person name="Albersmeier A."/>
            <person name="Kalinowski J."/>
            <person name="Ruckert C."/>
        </authorList>
    </citation>
    <scope>NUCLEOTIDE SEQUENCE</scope>
    <source>
        <strain evidence="3">CGMCC 1.12754</strain>
    </source>
</reference>